<evidence type="ECO:0000313" key="14">
    <source>
        <dbReference type="EMBL" id="CEO96668.1"/>
    </source>
</evidence>
<feature type="region of interest" description="Disordered" evidence="12">
    <location>
        <begin position="635"/>
        <end position="656"/>
    </location>
</feature>
<dbReference type="InterPro" id="IPR055439">
    <property type="entry name" value="Beta-prop_EML_1st"/>
</dbReference>
<dbReference type="SUPFAM" id="SSF50998">
    <property type="entry name" value="Quinoprotein alcohol dehydrogenase-like"/>
    <property type="match status" value="1"/>
</dbReference>
<evidence type="ECO:0000256" key="9">
    <source>
        <dbReference type="ARBA" id="ARBA00029456"/>
    </source>
</evidence>
<dbReference type="PANTHER" id="PTHR13720:SF14">
    <property type="entry name" value="CILIA- AND FLAGELLA-ASSOCIATED PROTEIN 52"/>
    <property type="match status" value="1"/>
</dbReference>
<gene>
    <name evidence="14" type="ORF">PBRA_005272</name>
    <name evidence="15" type="ORF">PLBR_LOCUS2547</name>
</gene>
<dbReference type="Pfam" id="PF23409">
    <property type="entry name" value="Beta-prop_EML"/>
    <property type="match status" value="1"/>
</dbReference>
<dbReference type="InterPro" id="IPR019775">
    <property type="entry name" value="WD40_repeat_CS"/>
</dbReference>
<feature type="repeat" description="WD" evidence="11">
    <location>
        <begin position="496"/>
        <end position="528"/>
    </location>
</feature>
<comment type="subcellular location">
    <subcellularLocation>
        <location evidence="1">Cell projection</location>
        <location evidence="1">Cilium</location>
        <location evidence="1">Flagellum</location>
    </subcellularLocation>
    <subcellularLocation>
        <location evidence="2">Cytoplasm</location>
    </subcellularLocation>
</comment>
<keyword evidence="16" id="KW-1185">Reference proteome</keyword>
<sequence>MSSLSLEAVIGFAGDVNEGLLLHKDDEHLIYPLGSNVVIKNLLRSTQRFLQKDGHDRAISCMTMSHSGKMLATGQVTHMGFPAVVIVWDLESGDIIHKLVLHKGKIQSLAFSHNDTYLATLGGEDDNKLVIWSIETGDPVCGAPASNDAAHTVKFLNTNEFRLVTAGKYNLRVWEFDVTNRKIRPTDCRLGSIKRIANCIQIDPNDQFVYVGTGSGDLLRVNLKVHMFQDAGPKKKPLANGIRVVKLTPDGNVLVGAGDGTVALLRSKDLSIVRSHQFDGAISSIVLNKAGDHFFVGTAKCNIHLVHLKSFDQELRSTCHYGRINDVCFPDGYSELFVTASVNDIRVWNTRLRTELLRIHIKGLEALCVALTRDGKQIISGWNDGKIRAFLPQSGKLIYVIHDAHDDGVTAITTTSDGKRIVSGGGDGRVRVWKIGEHTRTMVASLKEHKAKVTLICIKSDDSECVSASFDGSCIIWDLVRYLRVNAMFATTQFNTIIYHPDDSQLLTSGTDRKVTYWDAVDANAIRIVDGSSAGEITSLDISADGEMFVSGSADKLIKLWGYDEGHCYYFGMGHSGAIKRVAISPDQRNVVSVGEEGAIFIWKMPPPGFIKPSEAVPALTAATKDLKIGGEPDAHHAKVEQQSQEGESFASAAHV</sequence>
<evidence type="ECO:0000313" key="16">
    <source>
        <dbReference type="Proteomes" id="UP000039324"/>
    </source>
</evidence>
<dbReference type="FunFam" id="2.130.10.10:FF:001320">
    <property type="entry name" value="Predicted protein"/>
    <property type="match status" value="1"/>
</dbReference>
<accession>A0A0G4IN16</accession>
<evidence type="ECO:0000256" key="3">
    <source>
        <dbReference type="ARBA" id="ARBA00022490"/>
    </source>
</evidence>
<dbReference type="PROSITE" id="PS00678">
    <property type="entry name" value="WD_REPEATS_1"/>
    <property type="match status" value="1"/>
</dbReference>
<reference evidence="15 17" key="2">
    <citation type="submission" date="2018-03" db="EMBL/GenBank/DDBJ databases">
        <authorList>
            <person name="Fogelqvist J."/>
        </authorList>
    </citation>
    <scope>NUCLEOTIDE SEQUENCE [LARGE SCALE GENOMIC DNA]</scope>
</reference>
<feature type="repeat" description="WD" evidence="11">
    <location>
        <begin position="572"/>
        <end position="605"/>
    </location>
</feature>
<keyword evidence="15" id="KW-0496">Mitochondrion</keyword>
<name>A0A0G4IN16_PLABS</name>
<feature type="domain" description="EML-like first beta-propeller" evidence="13">
    <location>
        <begin position="47"/>
        <end position="303"/>
    </location>
</feature>
<organism evidence="14 16">
    <name type="scientific">Plasmodiophora brassicae</name>
    <name type="common">Clubroot disease agent</name>
    <dbReference type="NCBI Taxonomy" id="37360"/>
    <lineage>
        <taxon>Eukaryota</taxon>
        <taxon>Sar</taxon>
        <taxon>Rhizaria</taxon>
        <taxon>Endomyxa</taxon>
        <taxon>Phytomyxea</taxon>
        <taxon>Plasmodiophorida</taxon>
        <taxon>Plasmodiophoridae</taxon>
        <taxon>Plasmodiophora</taxon>
    </lineage>
</organism>
<evidence type="ECO:0000259" key="13">
    <source>
        <dbReference type="Pfam" id="PF23409"/>
    </source>
</evidence>
<dbReference type="Proteomes" id="UP000039324">
    <property type="component" value="Unassembled WGS sequence"/>
</dbReference>
<keyword evidence="4 11" id="KW-0853">WD repeat</keyword>
<dbReference type="EMBL" id="OVEO01000004">
    <property type="protein sequence ID" value="SPQ95332.1"/>
    <property type="molecule type" value="Genomic_DNA"/>
</dbReference>
<dbReference type="STRING" id="37360.A0A0G4IN16"/>
<evidence type="ECO:0000313" key="17">
    <source>
        <dbReference type="Proteomes" id="UP000290189"/>
    </source>
</evidence>
<dbReference type="InterPro" id="IPR050630">
    <property type="entry name" value="WD_repeat_EMAP"/>
</dbReference>
<evidence type="ECO:0000256" key="4">
    <source>
        <dbReference type="ARBA" id="ARBA00022574"/>
    </source>
</evidence>
<geneLocation type="mitochondrion" evidence="15"/>
<dbReference type="GO" id="GO:0031514">
    <property type="term" value="C:motile cilium"/>
    <property type="evidence" value="ECO:0007669"/>
    <property type="project" value="UniProtKB-SubCell"/>
</dbReference>
<dbReference type="InterPro" id="IPR015943">
    <property type="entry name" value="WD40/YVTN_repeat-like_dom_sf"/>
</dbReference>
<comment type="similarity">
    <text evidence="9">Belongs to the CFAP52 family.</text>
</comment>
<evidence type="ECO:0000256" key="8">
    <source>
        <dbReference type="ARBA" id="ARBA00023273"/>
    </source>
</evidence>
<feature type="repeat" description="WD" evidence="11">
    <location>
        <begin position="402"/>
        <end position="443"/>
    </location>
</feature>
<dbReference type="OrthoDB" id="6252103at2759"/>
<keyword evidence="3" id="KW-0963">Cytoplasm</keyword>
<evidence type="ECO:0000256" key="2">
    <source>
        <dbReference type="ARBA" id="ARBA00004496"/>
    </source>
</evidence>
<evidence type="ECO:0000256" key="12">
    <source>
        <dbReference type="SAM" id="MobiDB-lite"/>
    </source>
</evidence>
<dbReference type="EMBL" id="CDSF01000076">
    <property type="protein sequence ID" value="CEO96668.1"/>
    <property type="molecule type" value="Genomic_DNA"/>
</dbReference>
<evidence type="ECO:0000256" key="6">
    <source>
        <dbReference type="ARBA" id="ARBA00022846"/>
    </source>
</evidence>
<proteinExistence type="inferred from homology"/>
<dbReference type="InterPro" id="IPR001680">
    <property type="entry name" value="WD40_rpt"/>
</dbReference>
<evidence type="ECO:0000256" key="1">
    <source>
        <dbReference type="ARBA" id="ARBA00004230"/>
    </source>
</evidence>
<dbReference type="OMA" id="RIMVYNF"/>
<reference evidence="14 16" key="1">
    <citation type="submission" date="2015-02" db="EMBL/GenBank/DDBJ databases">
        <authorList>
            <person name="Chooi Y.-H."/>
        </authorList>
    </citation>
    <scope>NUCLEOTIDE SEQUENCE [LARGE SCALE GENOMIC DNA]</scope>
    <source>
        <strain evidence="14">E3</strain>
    </source>
</reference>
<dbReference type="GO" id="GO:0005930">
    <property type="term" value="C:axoneme"/>
    <property type="evidence" value="ECO:0007669"/>
    <property type="project" value="UniProtKB-ARBA"/>
</dbReference>
<evidence type="ECO:0000256" key="5">
    <source>
        <dbReference type="ARBA" id="ARBA00022737"/>
    </source>
</evidence>
<dbReference type="InterPro" id="IPR011047">
    <property type="entry name" value="Quinoprotein_ADH-like_sf"/>
</dbReference>
<dbReference type="PROSITE" id="PS50294">
    <property type="entry name" value="WD_REPEATS_REGION"/>
    <property type="match status" value="3"/>
</dbReference>
<keyword evidence="6" id="KW-0282">Flagellum</keyword>
<dbReference type="AlphaFoldDB" id="A0A0G4IN16"/>
<dbReference type="PANTHER" id="PTHR13720">
    <property type="entry name" value="WD-40 REPEAT PROTEIN"/>
    <property type="match status" value="1"/>
</dbReference>
<protein>
    <recommendedName>
        <fullName evidence="10">Cilia- and flagella-associated protein 52</fullName>
    </recommendedName>
</protein>
<feature type="repeat" description="WD" evidence="11">
    <location>
        <begin position="530"/>
        <end position="561"/>
    </location>
</feature>
<dbReference type="Proteomes" id="UP000290189">
    <property type="component" value="Unassembled WGS sequence"/>
</dbReference>
<dbReference type="PROSITE" id="PS50082">
    <property type="entry name" value="WD_REPEATS_2"/>
    <property type="match status" value="5"/>
</dbReference>
<evidence type="ECO:0000256" key="7">
    <source>
        <dbReference type="ARBA" id="ARBA00023069"/>
    </source>
</evidence>
<dbReference type="InterPro" id="IPR036322">
    <property type="entry name" value="WD40_repeat_dom_sf"/>
</dbReference>
<evidence type="ECO:0000256" key="11">
    <source>
        <dbReference type="PROSITE-ProRule" id="PRU00221"/>
    </source>
</evidence>
<dbReference type="Gene3D" id="2.130.10.10">
    <property type="entry name" value="YVTN repeat-like/Quinoprotein amine dehydrogenase"/>
    <property type="match status" value="3"/>
</dbReference>
<keyword evidence="7" id="KW-0969">Cilium</keyword>
<feature type="repeat" description="WD" evidence="11">
    <location>
        <begin position="446"/>
        <end position="479"/>
    </location>
</feature>
<dbReference type="FunFam" id="2.130.10.10:FF:000207">
    <property type="entry name" value="Cilia- and flagella-associated protein 52"/>
    <property type="match status" value="1"/>
</dbReference>
<evidence type="ECO:0000313" key="15">
    <source>
        <dbReference type="EMBL" id="SPQ95332.1"/>
    </source>
</evidence>
<dbReference type="SUPFAM" id="SSF50978">
    <property type="entry name" value="WD40 repeat-like"/>
    <property type="match status" value="1"/>
</dbReference>
<dbReference type="SMART" id="SM00320">
    <property type="entry name" value="WD40"/>
    <property type="match status" value="12"/>
</dbReference>
<keyword evidence="5" id="KW-0677">Repeat</keyword>
<dbReference type="Pfam" id="PF00400">
    <property type="entry name" value="WD40"/>
    <property type="match status" value="4"/>
</dbReference>
<evidence type="ECO:0000256" key="10">
    <source>
        <dbReference type="ARBA" id="ARBA00029552"/>
    </source>
</evidence>
<keyword evidence="8" id="KW-0966">Cell projection</keyword>